<proteinExistence type="predicted"/>
<keyword evidence="1" id="KW-0732">Signal</keyword>
<dbReference type="Gene3D" id="3.10.450.50">
    <property type="match status" value="1"/>
</dbReference>
<sequence length="134" mass="15416">MKLKKLILFTFLFCSVSVLIHGQTEGKLQDEIVVATRNGDSGQLSQYFNDRIELVLPGQSGVYSREQARFLVKDFFDSHPPVSFQVIHQGVRENATFAIGRYHFNTGQFRILFLTKRAGDKTLIHQIRVERQDD</sequence>
<protein>
    <submittedName>
        <fullName evidence="2">Uncharacterized protein DUF4783</fullName>
    </submittedName>
</protein>
<dbReference type="SUPFAM" id="SSF54427">
    <property type="entry name" value="NTF2-like"/>
    <property type="match status" value="1"/>
</dbReference>
<dbReference type="AlphaFoldDB" id="A0A4R2GM91"/>
<dbReference type="InterPro" id="IPR031977">
    <property type="entry name" value="DUF4783"/>
</dbReference>
<reference evidence="2 3" key="1">
    <citation type="submission" date="2019-03" db="EMBL/GenBank/DDBJ databases">
        <title>Genomic Encyclopedia of Type Strains, Phase IV (KMG-IV): sequencing the most valuable type-strain genomes for metagenomic binning, comparative biology and taxonomic classification.</title>
        <authorList>
            <person name="Goeker M."/>
        </authorList>
    </citation>
    <scope>NUCLEOTIDE SEQUENCE [LARGE SCALE GENOMIC DNA]</scope>
    <source>
        <strain evidence="2 3">DSM 24179</strain>
    </source>
</reference>
<keyword evidence="3" id="KW-1185">Reference proteome</keyword>
<accession>A0A4R2GM91</accession>
<dbReference type="Proteomes" id="UP000295221">
    <property type="component" value="Unassembled WGS sequence"/>
</dbReference>
<evidence type="ECO:0000313" key="3">
    <source>
        <dbReference type="Proteomes" id="UP000295221"/>
    </source>
</evidence>
<evidence type="ECO:0000313" key="2">
    <source>
        <dbReference type="EMBL" id="TCO10394.1"/>
    </source>
</evidence>
<comment type="caution">
    <text evidence="2">The sequence shown here is derived from an EMBL/GenBank/DDBJ whole genome shotgun (WGS) entry which is preliminary data.</text>
</comment>
<dbReference type="InterPro" id="IPR032710">
    <property type="entry name" value="NTF2-like_dom_sf"/>
</dbReference>
<feature type="signal peptide" evidence="1">
    <location>
        <begin position="1"/>
        <end position="20"/>
    </location>
</feature>
<evidence type="ECO:0000256" key="1">
    <source>
        <dbReference type="SAM" id="SignalP"/>
    </source>
</evidence>
<dbReference type="RefSeq" id="WP_132430870.1">
    <property type="nucleotide sequence ID" value="NZ_SLWK01000001.1"/>
</dbReference>
<name>A0A4R2GM91_9BACT</name>
<dbReference type="OrthoDB" id="1524766at2"/>
<organism evidence="2 3">
    <name type="scientific">Natronoflexus pectinivorans</name>
    <dbReference type="NCBI Taxonomy" id="682526"/>
    <lineage>
        <taxon>Bacteria</taxon>
        <taxon>Pseudomonadati</taxon>
        <taxon>Bacteroidota</taxon>
        <taxon>Bacteroidia</taxon>
        <taxon>Marinilabiliales</taxon>
        <taxon>Marinilabiliaceae</taxon>
        <taxon>Natronoflexus</taxon>
    </lineage>
</organism>
<dbReference type="Pfam" id="PF16022">
    <property type="entry name" value="DUF4783"/>
    <property type="match status" value="1"/>
</dbReference>
<dbReference type="EMBL" id="SLWK01000001">
    <property type="protein sequence ID" value="TCO10394.1"/>
    <property type="molecule type" value="Genomic_DNA"/>
</dbReference>
<gene>
    <name evidence="2" type="ORF">EV194_10124</name>
</gene>
<feature type="chain" id="PRO_5020645989" evidence="1">
    <location>
        <begin position="21"/>
        <end position="134"/>
    </location>
</feature>